<organism evidence="6 7">
    <name type="scientific">Acerihabitans arboris</name>
    <dbReference type="NCBI Taxonomy" id="2691583"/>
    <lineage>
        <taxon>Bacteria</taxon>
        <taxon>Pseudomonadati</taxon>
        <taxon>Pseudomonadota</taxon>
        <taxon>Gammaproteobacteria</taxon>
        <taxon>Enterobacterales</taxon>
        <taxon>Pectobacteriaceae</taxon>
        <taxon>Acerihabitans</taxon>
    </lineage>
</organism>
<evidence type="ECO:0000313" key="7">
    <source>
        <dbReference type="Proteomes" id="UP000461443"/>
    </source>
</evidence>
<evidence type="ECO:0000256" key="1">
    <source>
        <dbReference type="ARBA" id="ARBA00022516"/>
    </source>
</evidence>
<accession>A0A845SPV3</accession>
<evidence type="ECO:0000256" key="5">
    <source>
        <dbReference type="ARBA" id="ARBA00023160"/>
    </source>
</evidence>
<dbReference type="Proteomes" id="UP000461443">
    <property type="component" value="Unassembled WGS sequence"/>
</dbReference>
<dbReference type="PANTHER" id="PTHR38764">
    <property type="entry name" value="ACYL CARRIER PROTEIN PHOSPHODIESTERASE"/>
    <property type="match status" value="1"/>
</dbReference>
<gene>
    <name evidence="6" type="ORF">GRH90_19770</name>
</gene>
<dbReference type="AlphaFoldDB" id="A0A845SPV3"/>
<evidence type="ECO:0000256" key="4">
    <source>
        <dbReference type="ARBA" id="ARBA00023098"/>
    </source>
</evidence>
<keyword evidence="1" id="KW-0444">Lipid biosynthesis</keyword>
<proteinExistence type="predicted"/>
<evidence type="ECO:0000313" key="6">
    <source>
        <dbReference type="EMBL" id="NDL64974.1"/>
    </source>
</evidence>
<dbReference type="Pfam" id="PF04336">
    <property type="entry name" value="ACP_PD"/>
    <property type="match status" value="1"/>
</dbReference>
<sequence>MNFLAHLHLASLAQSSLLGNLVADFVRGNPDGQFPESVAAGIRMHRRIDVITDIHPEVKAAKVLFSSDYRRIAPIALDVVWDHFLALHWRQVEPGLSLRQFILRAEREITPALPETPPGFQELNHYLWRERWLERYADLAFLAPVFNGMASRRPRLVALSGIFPEIERHYPALEACFWRLYPAMMQMARRGAATL</sequence>
<dbReference type="PANTHER" id="PTHR38764:SF1">
    <property type="entry name" value="ACYL CARRIER PROTEIN PHOSPHODIESTERASE"/>
    <property type="match status" value="1"/>
</dbReference>
<dbReference type="RefSeq" id="WP_162367680.1">
    <property type="nucleotide sequence ID" value="NZ_WUBS01000015.1"/>
</dbReference>
<evidence type="ECO:0000256" key="2">
    <source>
        <dbReference type="ARBA" id="ARBA00022801"/>
    </source>
</evidence>
<evidence type="ECO:0000256" key="3">
    <source>
        <dbReference type="ARBA" id="ARBA00022832"/>
    </source>
</evidence>
<dbReference type="InterPro" id="IPR007431">
    <property type="entry name" value="ACP_PD"/>
</dbReference>
<dbReference type="GO" id="GO:0008770">
    <property type="term" value="F:[acyl-carrier-protein] phosphodiesterase activity"/>
    <property type="evidence" value="ECO:0007669"/>
    <property type="project" value="InterPro"/>
</dbReference>
<keyword evidence="7" id="KW-1185">Reference proteome</keyword>
<keyword evidence="3" id="KW-0276">Fatty acid metabolism</keyword>
<reference evidence="6 7" key="1">
    <citation type="submission" date="2019-12" db="EMBL/GenBank/DDBJ databases">
        <authorList>
            <person name="Lee S.D."/>
        </authorList>
    </citation>
    <scope>NUCLEOTIDE SEQUENCE [LARGE SCALE GENOMIC DNA]</scope>
    <source>
        <strain evidence="6 7">SAP-6</strain>
    </source>
</reference>
<keyword evidence="4" id="KW-0443">Lipid metabolism</keyword>
<dbReference type="GO" id="GO:0006633">
    <property type="term" value="P:fatty acid biosynthetic process"/>
    <property type="evidence" value="ECO:0007669"/>
    <property type="project" value="UniProtKB-KW"/>
</dbReference>
<dbReference type="PIRSF" id="PIRSF011489">
    <property type="entry name" value="DUF479"/>
    <property type="match status" value="1"/>
</dbReference>
<reference evidence="6 7" key="2">
    <citation type="submission" date="2020-02" db="EMBL/GenBank/DDBJ databases">
        <title>The new genus of Enterobacteriales.</title>
        <authorList>
            <person name="Kim I.S."/>
        </authorList>
    </citation>
    <scope>NUCLEOTIDE SEQUENCE [LARGE SCALE GENOMIC DNA]</scope>
    <source>
        <strain evidence="6 7">SAP-6</strain>
    </source>
</reference>
<protein>
    <submittedName>
        <fullName evidence="6">DUF479 domain-containing protein</fullName>
    </submittedName>
</protein>
<comment type="caution">
    <text evidence="6">The sequence shown here is derived from an EMBL/GenBank/DDBJ whole genome shotgun (WGS) entry which is preliminary data.</text>
</comment>
<name>A0A845SPV3_9GAMM</name>
<keyword evidence="5" id="KW-0275">Fatty acid biosynthesis</keyword>
<keyword evidence="2" id="KW-0378">Hydrolase</keyword>
<dbReference type="EMBL" id="WUBS01000015">
    <property type="protein sequence ID" value="NDL64974.1"/>
    <property type="molecule type" value="Genomic_DNA"/>
</dbReference>